<dbReference type="NCBIfam" id="TIGR01813">
    <property type="entry name" value="flavo_cyto_c"/>
    <property type="match status" value="1"/>
</dbReference>
<organism evidence="8 9">
    <name type="scientific">Streptococcus suis 6407</name>
    <dbReference type="NCBI Taxonomy" id="1214179"/>
    <lineage>
        <taxon>Bacteria</taxon>
        <taxon>Bacillati</taxon>
        <taxon>Bacillota</taxon>
        <taxon>Bacilli</taxon>
        <taxon>Lactobacillales</taxon>
        <taxon>Streptococcaceae</taxon>
        <taxon>Streptococcus</taxon>
    </lineage>
</organism>
<dbReference type="NCBIfam" id="NF005064">
    <property type="entry name" value="PRK06481.1"/>
    <property type="match status" value="1"/>
</dbReference>
<dbReference type="FunFam" id="3.90.700.10:FF:000007">
    <property type="entry name" value="NADH-dependent fumarate reductase"/>
    <property type="match status" value="1"/>
</dbReference>
<feature type="compositionally biased region" description="Low complexity" evidence="6">
    <location>
        <begin position="29"/>
        <end position="51"/>
    </location>
</feature>
<protein>
    <submittedName>
        <fullName evidence="8">Fumarate reductase</fullName>
        <ecNumber evidence="8">1.3.1.6</ecNumber>
    </submittedName>
</protein>
<feature type="chain" id="PRO_5039746113" evidence="5">
    <location>
        <begin position="22"/>
        <end position="505"/>
    </location>
</feature>
<dbReference type="HOGENOM" id="CLU_011398_4_5_9"/>
<feature type="signal peptide" evidence="5">
    <location>
        <begin position="1"/>
        <end position="21"/>
    </location>
</feature>
<dbReference type="Proteomes" id="UP000028185">
    <property type="component" value="Chromosome"/>
</dbReference>
<evidence type="ECO:0000256" key="1">
    <source>
        <dbReference type="ARBA" id="ARBA00001974"/>
    </source>
</evidence>
<evidence type="ECO:0000256" key="5">
    <source>
        <dbReference type="RuleBase" id="RU366062"/>
    </source>
</evidence>
<dbReference type="AlphaFoldDB" id="A0A075SU74"/>
<evidence type="ECO:0000256" key="6">
    <source>
        <dbReference type="SAM" id="MobiDB-lite"/>
    </source>
</evidence>
<dbReference type="Pfam" id="PF00890">
    <property type="entry name" value="FAD_binding_2"/>
    <property type="match status" value="1"/>
</dbReference>
<dbReference type="InterPro" id="IPR036188">
    <property type="entry name" value="FAD/NAD-bd_sf"/>
</dbReference>
<evidence type="ECO:0000259" key="7">
    <source>
        <dbReference type="Pfam" id="PF00890"/>
    </source>
</evidence>
<dbReference type="RefSeq" id="WP_024381258.1">
    <property type="nucleotide sequence ID" value="NZ_ALLE01000028.1"/>
</dbReference>
<feature type="region of interest" description="Disordered" evidence="6">
    <location>
        <begin position="27"/>
        <end position="51"/>
    </location>
</feature>
<gene>
    <name evidence="8" type="ORF">ID09_11165</name>
</gene>
<evidence type="ECO:0000313" key="9">
    <source>
        <dbReference type="Proteomes" id="UP000028185"/>
    </source>
</evidence>
<comment type="cofactor">
    <cofactor evidence="1">
        <name>FAD</name>
        <dbReference type="ChEBI" id="CHEBI:57692"/>
    </cofactor>
</comment>
<dbReference type="EMBL" id="CP008921">
    <property type="protein sequence ID" value="AIG44550.1"/>
    <property type="molecule type" value="Genomic_DNA"/>
</dbReference>
<accession>A0A075SU74</accession>
<dbReference type="PATRIC" id="fig|1214179.4.peg.2226"/>
<evidence type="ECO:0000313" key="8">
    <source>
        <dbReference type="EMBL" id="AIG44550.1"/>
    </source>
</evidence>
<dbReference type="InterPro" id="IPR003953">
    <property type="entry name" value="FAD-dep_OxRdtase_2_FAD-bd"/>
</dbReference>
<evidence type="ECO:0000256" key="4">
    <source>
        <dbReference type="ARBA" id="ARBA00023002"/>
    </source>
</evidence>
<dbReference type="PROSITE" id="PS51257">
    <property type="entry name" value="PROKAR_LIPOPROTEIN"/>
    <property type="match status" value="1"/>
</dbReference>
<dbReference type="SUPFAM" id="SSF51905">
    <property type="entry name" value="FAD/NAD(P)-binding domain"/>
    <property type="match status" value="1"/>
</dbReference>
<dbReference type="InterPro" id="IPR027477">
    <property type="entry name" value="Succ_DH/fumarate_Rdtase_cat_sf"/>
</dbReference>
<keyword evidence="2 5" id="KW-0285">Flavoprotein</keyword>
<keyword evidence="5" id="KW-0732">Signal</keyword>
<comment type="similarity">
    <text evidence="5">Belongs to the FAD-dependent oxidoreductase 2 family. FRD/SDH subfamily.</text>
</comment>
<proteinExistence type="inferred from homology"/>
<reference evidence="8 9" key="1">
    <citation type="journal article" date="2014" name="Genome Announc.">
        <title>Whole-Genome Sequence of Streptococcus suis Serotype 4 Reference Strain 6407.</title>
        <authorList>
            <person name="Wang K."/>
            <person name="Chen J."/>
            <person name="Yao H."/>
            <person name="Lu C."/>
        </authorList>
    </citation>
    <scope>NUCLEOTIDE SEQUENCE [LARGE SCALE GENOMIC DNA]</scope>
    <source>
        <strain evidence="8">6407</strain>
    </source>
</reference>
<dbReference type="InterPro" id="IPR050315">
    <property type="entry name" value="FAD-oxidoreductase_2"/>
</dbReference>
<dbReference type="PRINTS" id="PR00368">
    <property type="entry name" value="FADPNR"/>
</dbReference>
<dbReference type="SUPFAM" id="SSF56425">
    <property type="entry name" value="Succinate dehydrogenase/fumarate reductase flavoprotein, catalytic domain"/>
    <property type="match status" value="1"/>
</dbReference>
<evidence type="ECO:0000256" key="3">
    <source>
        <dbReference type="ARBA" id="ARBA00022827"/>
    </source>
</evidence>
<feature type="domain" description="FAD-dependent oxidoreductase 2 FAD-binding" evidence="7">
    <location>
        <begin position="64"/>
        <end position="485"/>
    </location>
</feature>
<name>A0A075SU74_STRSU</name>
<dbReference type="GO" id="GO:0010181">
    <property type="term" value="F:FMN binding"/>
    <property type="evidence" value="ECO:0007669"/>
    <property type="project" value="InterPro"/>
</dbReference>
<dbReference type="GO" id="GO:0033765">
    <property type="term" value="F:steroid dehydrogenase activity, acting on the CH-CH group of donors"/>
    <property type="evidence" value="ECO:0007669"/>
    <property type="project" value="UniProtKB-ARBA"/>
</dbReference>
<keyword evidence="4 5" id="KW-0560">Oxidoreductase</keyword>
<sequence>MKKKAWLGLLMSLLAVLFLVACGGKSEKTATSSSSTTSSSSEEAVSGASEKVYTDPSELKDSYDVIVVGSGGAGMSAAISAKDAGASVALLEKMPVIGGNTAKSSAGMNASQTKFQEAEGIADTNDKFYEETLKGGKGTNDPELLRYLVDNSASAIDWLDGMGITLSNLTTTGGMSEKRTHRPADGSAVGGYLVNGLYHNLVERKVPIFVNADVTKLQDKDGAVTGVEVKIAGETKQISAKAVVLATGGFGADLEMVAKLNPALKGYVTTNQEGSTGDGIALAESEGAATVDMEQIQIHPSVEQETSYLITEAVRGEGAILVNSKGERFVNELETRDKVSAAINSLEPNYAYVIFDDALKDRVKAIAQYEEKGLVKTGATLADLAKEIGVPADALQTTLDTWNKAVADKNDAVFGRTSGMDHALNTGSYHAIKVAPGVHHTMGGVKINTNTEVLKTDGSAISGLYAAGEVTGGVHGQNRIGGNAVADIIVFGRQAGEQAAGFAKK</sequence>
<dbReference type="PANTHER" id="PTHR43400:SF7">
    <property type="entry name" value="FAD-DEPENDENT OXIDOREDUCTASE 2 FAD BINDING DOMAIN-CONTAINING PROTEIN"/>
    <property type="match status" value="1"/>
</dbReference>
<dbReference type="InterPro" id="IPR010960">
    <property type="entry name" value="Flavocytochrome_c"/>
</dbReference>
<dbReference type="Gene3D" id="3.50.50.60">
    <property type="entry name" value="FAD/NAD(P)-binding domain"/>
    <property type="match status" value="1"/>
</dbReference>
<dbReference type="PANTHER" id="PTHR43400">
    <property type="entry name" value="FUMARATE REDUCTASE"/>
    <property type="match status" value="1"/>
</dbReference>
<keyword evidence="3 5" id="KW-0274">FAD</keyword>
<dbReference type="EC" id="1.3.1.6" evidence="8"/>
<dbReference type="Gene3D" id="3.90.700.10">
    <property type="entry name" value="Succinate dehydrogenase/fumarate reductase flavoprotein, catalytic domain"/>
    <property type="match status" value="1"/>
</dbReference>
<evidence type="ECO:0000256" key="2">
    <source>
        <dbReference type="ARBA" id="ARBA00022630"/>
    </source>
</evidence>
<dbReference type="GO" id="GO:0016156">
    <property type="term" value="F:fumarate reductase (NADH) activity"/>
    <property type="evidence" value="ECO:0007669"/>
    <property type="project" value="UniProtKB-EC"/>
</dbReference>